<keyword evidence="5 6" id="KW-0472">Membrane</keyword>
<dbReference type="InterPro" id="IPR039542">
    <property type="entry name" value="Erv_N"/>
</dbReference>
<name>A0A8D9C192_9HEMI</name>
<accession>A0A8D9C192</accession>
<comment type="subcellular location">
    <subcellularLocation>
        <location evidence="1">Endoplasmic reticulum-Golgi intermediate compartment membrane</location>
        <topology evidence="1">Multi-pass membrane protein</topology>
    </subcellularLocation>
</comment>
<keyword evidence="4 6" id="KW-1133">Transmembrane helix</keyword>
<dbReference type="EMBL" id="HBUF01000318">
    <property type="protein sequence ID" value="CAG6605689.1"/>
    <property type="molecule type" value="Transcribed_RNA"/>
</dbReference>
<reference evidence="9" key="1">
    <citation type="submission" date="2021-05" db="EMBL/GenBank/DDBJ databases">
        <authorList>
            <person name="Alioto T."/>
            <person name="Alioto T."/>
            <person name="Gomez Garrido J."/>
        </authorList>
    </citation>
    <scope>NUCLEOTIDE SEQUENCE</scope>
</reference>
<evidence type="ECO:0000256" key="2">
    <source>
        <dbReference type="ARBA" id="ARBA00005648"/>
    </source>
</evidence>
<evidence type="ECO:0000256" key="3">
    <source>
        <dbReference type="ARBA" id="ARBA00022692"/>
    </source>
</evidence>
<evidence type="ECO:0000259" key="7">
    <source>
        <dbReference type="Pfam" id="PF07970"/>
    </source>
</evidence>
<dbReference type="EMBL" id="HBUF01360328">
    <property type="protein sequence ID" value="CAG6720326.1"/>
    <property type="molecule type" value="Transcribed_RNA"/>
</dbReference>
<evidence type="ECO:0000259" key="8">
    <source>
        <dbReference type="Pfam" id="PF13850"/>
    </source>
</evidence>
<dbReference type="GO" id="GO:0030134">
    <property type="term" value="C:COPII-coated ER to Golgi transport vesicle"/>
    <property type="evidence" value="ECO:0007669"/>
    <property type="project" value="TreeGrafter"/>
</dbReference>
<dbReference type="PANTHER" id="PTHR10984">
    <property type="entry name" value="ENDOPLASMIC RETICULUM-GOLGI INTERMEDIATE COMPARTMENT PROTEIN"/>
    <property type="match status" value="1"/>
</dbReference>
<sequence length="354" mass="40009">MLRYRGKKIQQTVKDLDSFAINKINKTYVKQTPLGGAVTILISIFVLWIIIAETLYFLDTDFVFTFVPDADFDDKLKINLDITIAMPCHSLGADIIDSTNQNMILFGELQEEETWFELDPAQKNYFDSMRHVNSYLTEEFHAVQNLLWKSRFVSTFTEIPKRRSKPSEPPDACRIHGSLTLNKVAGNLHVTAGKSLALPGGHIHLTMFGLGAASNFSHRIDRFSFGDPSPGIIHPLESELRVTDQEQMLYQYFIDVVPTDVDTLFSSLRTYQYSAKELSRLIDHEVGSHGMSGIFFKYNTNALKVIVRETRDPFIEFFIRLSGVLGGVYIVTGILKNFLDNCTQKTATKSPGSS</sequence>
<dbReference type="EMBL" id="HBUF01683545">
    <property type="protein sequence ID" value="CAG6792850.1"/>
    <property type="molecule type" value="Transcribed_RNA"/>
</dbReference>
<evidence type="ECO:0000256" key="4">
    <source>
        <dbReference type="ARBA" id="ARBA00022989"/>
    </source>
</evidence>
<dbReference type="Pfam" id="PF13850">
    <property type="entry name" value="ERGIC_N"/>
    <property type="match status" value="1"/>
</dbReference>
<comment type="similarity">
    <text evidence="2">Belongs to the ERGIC family.</text>
</comment>
<evidence type="ECO:0000256" key="5">
    <source>
        <dbReference type="ARBA" id="ARBA00023136"/>
    </source>
</evidence>
<dbReference type="EMBL" id="HBUF01244437">
    <property type="protein sequence ID" value="CAG6678013.1"/>
    <property type="molecule type" value="Transcribed_RNA"/>
</dbReference>
<dbReference type="GO" id="GO:0033116">
    <property type="term" value="C:endoplasmic reticulum-Golgi intermediate compartment membrane"/>
    <property type="evidence" value="ECO:0007669"/>
    <property type="project" value="UniProtKB-SubCell"/>
</dbReference>
<dbReference type="GO" id="GO:0006890">
    <property type="term" value="P:retrograde vesicle-mediated transport, Golgi to endoplasmic reticulum"/>
    <property type="evidence" value="ECO:0007669"/>
    <property type="project" value="TreeGrafter"/>
</dbReference>
<dbReference type="EMBL" id="HBUF01000317">
    <property type="protein sequence ID" value="CAG6605688.1"/>
    <property type="molecule type" value="Transcribed_RNA"/>
</dbReference>
<evidence type="ECO:0000256" key="1">
    <source>
        <dbReference type="ARBA" id="ARBA00004457"/>
    </source>
</evidence>
<proteinExistence type="inferred from homology"/>
<dbReference type="InterPro" id="IPR012936">
    <property type="entry name" value="Erv_C"/>
</dbReference>
<dbReference type="PANTHER" id="PTHR10984:SF30">
    <property type="entry name" value="ENDOPLASMIC RETICULUM-GOLGI INTERMEDIATE COMPARTMENT PROTEIN 2"/>
    <property type="match status" value="1"/>
</dbReference>
<evidence type="ECO:0000256" key="6">
    <source>
        <dbReference type="SAM" id="Phobius"/>
    </source>
</evidence>
<dbReference type="GO" id="GO:0006888">
    <property type="term" value="P:endoplasmic reticulum to Golgi vesicle-mediated transport"/>
    <property type="evidence" value="ECO:0007669"/>
    <property type="project" value="TreeGrafter"/>
</dbReference>
<evidence type="ECO:0000313" key="9">
    <source>
        <dbReference type="EMBL" id="CAG6792850.1"/>
    </source>
</evidence>
<dbReference type="EMBL" id="HBUF01683547">
    <property type="protein sequence ID" value="CAG6792853.1"/>
    <property type="molecule type" value="Transcribed_RNA"/>
</dbReference>
<feature type="domain" description="Endoplasmic reticulum vesicle transporter C-terminal" evidence="7">
    <location>
        <begin position="168"/>
        <end position="335"/>
    </location>
</feature>
<organism evidence="9">
    <name type="scientific">Cacopsylla melanoneura</name>
    <dbReference type="NCBI Taxonomy" id="428564"/>
    <lineage>
        <taxon>Eukaryota</taxon>
        <taxon>Metazoa</taxon>
        <taxon>Ecdysozoa</taxon>
        <taxon>Arthropoda</taxon>
        <taxon>Hexapoda</taxon>
        <taxon>Insecta</taxon>
        <taxon>Pterygota</taxon>
        <taxon>Neoptera</taxon>
        <taxon>Paraneoptera</taxon>
        <taxon>Hemiptera</taxon>
        <taxon>Sternorrhyncha</taxon>
        <taxon>Psylloidea</taxon>
        <taxon>Psyllidae</taxon>
        <taxon>Psyllinae</taxon>
        <taxon>Cacopsylla</taxon>
    </lineage>
</organism>
<feature type="domain" description="Endoplasmic reticulum vesicle transporter N-terminal" evidence="8">
    <location>
        <begin position="14"/>
        <end position="103"/>
    </location>
</feature>
<dbReference type="GO" id="GO:0005783">
    <property type="term" value="C:endoplasmic reticulum"/>
    <property type="evidence" value="ECO:0007669"/>
    <property type="project" value="TreeGrafter"/>
</dbReference>
<dbReference type="EMBL" id="HBUF01360329">
    <property type="protein sequence ID" value="CAG6720327.1"/>
    <property type="molecule type" value="Transcribed_RNA"/>
</dbReference>
<protein>
    <submittedName>
        <fullName evidence="9">Endoplasmic reticulum-Golgi intermediate compartment protein 2</fullName>
    </submittedName>
</protein>
<dbReference type="AlphaFoldDB" id="A0A8D9C192"/>
<keyword evidence="3 6" id="KW-0812">Transmembrane</keyword>
<dbReference type="Pfam" id="PF07970">
    <property type="entry name" value="COPIIcoated_ERV"/>
    <property type="match status" value="1"/>
</dbReference>
<dbReference type="EMBL" id="HBUF01244436">
    <property type="protein sequence ID" value="CAG6678012.1"/>
    <property type="molecule type" value="Transcribed_RNA"/>
</dbReference>
<dbReference type="InterPro" id="IPR045888">
    <property type="entry name" value="Erv"/>
</dbReference>
<feature type="transmembrane region" description="Helical" evidence="6">
    <location>
        <begin position="34"/>
        <end position="58"/>
    </location>
</feature>